<evidence type="ECO:0000256" key="1">
    <source>
        <dbReference type="SAM" id="Phobius"/>
    </source>
</evidence>
<gene>
    <name evidence="2" type="ORF">M8T91_13850</name>
</gene>
<sequence length="240" mass="27594">MEDNKFFKLVWRINGLIILGGATLIALFVVYNIAKDFIRSSNRPQPVVVENLASDPEDKDKWVIGSPIHVTGNDFMLLPLVSENKEVKMLSVANFSKPSYDKRYYGNLSKNILFLDKKENKSFWLFKDTNRLILNITLFPDQFNNVEPTKAIFYNVVSKDTNKDKKLTKEDDSSLFMSTPEGENYQLILEAYDRLISRDIVGDNQILLVFQNKGKAFSRLIQLLPYKIISSVELPKVENS</sequence>
<evidence type="ECO:0000313" key="2">
    <source>
        <dbReference type="EMBL" id="WKD48968.1"/>
    </source>
</evidence>
<keyword evidence="1" id="KW-0812">Transmembrane</keyword>
<keyword evidence="1" id="KW-1133">Transmembrane helix</keyword>
<dbReference type="Proteomes" id="UP001321520">
    <property type="component" value="Chromosome"/>
</dbReference>
<dbReference type="EMBL" id="CP098023">
    <property type="protein sequence ID" value="WKD48968.1"/>
    <property type="molecule type" value="Genomic_DNA"/>
</dbReference>
<keyword evidence="3" id="KW-1185">Reference proteome</keyword>
<feature type="transmembrane region" description="Helical" evidence="1">
    <location>
        <begin position="12"/>
        <end position="34"/>
    </location>
</feature>
<accession>A0ABY9E7H7</accession>
<proteinExistence type="predicted"/>
<name>A0ABY9E7H7_9GAMM</name>
<evidence type="ECO:0000313" key="3">
    <source>
        <dbReference type="Proteomes" id="UP001321520"/>
    </source>
</evidence>
<keyword evidence="1" id="KW-0472">Membrane</keyword>
<protein>
    <submittedName>
        <fullName evidence="2">Uncharacterized protein</fullName>
    </submittedName>
</protein>
<organism evidence="2 3">
    <name type="scientific">Microbulbifer spongiae</name>
    <dbReference type="NCBI Taxonomy" id="2944933"/>
    <lineage>
        <taxon>Bacteria</taxon>
        <taxon>Pseudomonadati</taxon>
        <taxon>Pseudomonadota</taxon>
        <taxon>Gammaproteobacteria</taxon>
        <taxon>Cellvibrionales</taxon>
        <taxon>Microbulbiferaceae</taxon>
        <taxon>Microbulbifer</taxon>
    </lineage>
</organism>
<reference evidence="2 3" key="1">
    <citation type="submission" date="2022-05" db="EMBL/GenBank/DDBJ databases">
        <title>Microbulbifer sp. nov., isolated from sponge.</title>
        <authorList>
            <person name="Gao L."/>
        </authorList>
    </citation>
    <scope>NUCLEOTIDE SEQUENCE [LARGE SCALE GENOMIC DNA]</scope>
    <source>
        <strain evidence="2 3">MI-G</strain>
    </source>
</reference>
<dbReference type="RefSeq" id="WP_301414754.1">
    <property type="nucleotide sequence ID" value="NZ_CP098023.1"/>
</dbReference>